<protein>
    <submittedName>
        <fullName evidence="4">Uncharacterized protein</fullName>
    </submittedName>
</protein>
<reference evidence="4" key="1">
    <citation type="submission" date="2020-10" db="EMBL/GenBank/DDBJ databases">
        <authorList>
            <person name="Han B."/>
            <person name="Lu T."/>
            <person name="Zhao Q."/>
            <person name="Huang X."/>
            <person name="Zhao Y."/>
        </authorList>
    </citation>
    <scope>NUCLEOTIDE SEQUENCE</scope>
</reference>
<feature type="compositionally biased region" description="Basic residues" evidence="1">
    <location>
        <begin position="631"/>
        <end position="640"/>
    </location>
</feature>
<evidence type="ECO:0000313" key="4">
    <source>
        <dbReference type="EMBL" id="CAD6243535.1"/>
    </source>
</evidence>
<proteinExistence type="predicted"/>
<dbReference type="PANTHER" id="PTHR31973:SF191">
    <property type="entry name" value="OS05G0489400 PROTEIN"/>
    <property type="match status" value="1"/>
</dbReference>
<dbReference type="AlphaFoldDB" id="A0A811PLS7"/>
<dbReference type="OrthoDB" id="785835at2759"/>
<feature type="compositionally biased region" description="Basic residues" evidence="1">
    <location>
        <begin position="790"/>
        <end position="801"/>
    </location>
</feature>
<dbReference type="PANTHER" id="PTHR31973">
    <property type="entry name" value="POLYPROTEIN, PUTATIVE-RELATED"/>
    <property type="match status" value="1"/>
</dbReference>
<dbReference type="Pfam" id="PF03108">
    <property type="entry name" value="DBD_Tnp_Mut"/>
    <property type="match status" value="1"/>
</dbReference>
<feature type="region of interest" description="Disordered" evidence="1">
    <location>
        <begin position="622"/>
        <end position="653"/>
    </location>
</feature>
<feature type="region of interest" description="Disordered" evidence="1">
    <location>
        <begin position="758"/>
        <end position="801"/>
    </location>
</feature>
<feature type="region of interest" description="Disordered" evidence="1">
    <location>
        <begin position="688"/>
        <end position="707"/>
    </location>
</feature>
<evidence type="ECO:0000313" key="5">
    <source>
        <dbReference type="Proteomes" id="UP000604825"/>
    </source>
</evidence>
<feature type="compositionally biased region" description="Low complexity" evidence="1">
    <location>
        <begin position="169"/>
        <end position="181"/>
    </location>
</feature>
<feature type="compositionally biased region" description="Low complexity" evidence="1">
    <location>
        <begin position="758"/>
        <end position="772"/>
    </location>
</feature>
<accession>A0A811PLS7</accession>
<dbReference type="InterPro" id="IPR058594">
    <property type="entry name" value="PB1-like_dom_pln"/>
</dbReference>
<evidence type="ECO:0000259" key="2">
    <source>
        <dbReference type="Pfam" id="PF03108"/>
    </source>
</evidence>
<gene>
    <name evidence="4" type="ORF">NCGR_LOCUS28628</name>
</gene>
<name>A0A811PLS7_9POAL</name>
<dbReference type="EMBL" id="CAJGYO010000007">
    <property type="protein sequence ID" value="CAD6243535.1"/>
    <property type="molecule type" value="Genomic_DNA"/>
</dbReference>
<organism evidence="4 5">
    <name type="scientific">Miscanthus lutarioriparius</name>
    <dbReference type="NCBI Taxonomy" id="422564"/>
    <lineage>
        <taxon>Eukaryota</taxon>
        <taxon>Viridiplantae</taxon>
        <taxon>Streptophyta</taxon>
        <taxon>Embryophyta</taxon>
        <taxon>Tracheophyta</taxon>
        <taxon>Spermatophyta</taxon>
        <taxon>Magnoliopsida</taxon>
        <taxon>Liliopsida</taxon>
        <taxon>Poales</taxon>
        <taxon>Poaceae</taxon>
        <taxon>PACMAD clade</taxon>
        <taxon>Panicoideae</taxon>
        <taxon>Andropogonodae</taxon>
        <taxon>Andropogoneae</taxon>
        <taxon>Saccharinae</taxon>
        <taxon>Miscanthus</taxon>
    </lineage>
</organism>
<dbReference type="InterPro" id="IPR004332">
    <property type="entry name" value="Transposase_MuDR"/>
</dbReference>
<feature type="domain" description="PB1-like" evidence="3">
    <location>
        <begin position="36"/>
        <end position="132"/>
    </location>
</feature>
<keyword evidence="5" id="KW-1185">Reference proteome</keyword>
<dbReference type="Proteomes" id="UP000604825">
    <property type="component" value="Unassembled WGS sequence"/>
</dbReference>
<feature type="domain" description="Transposase MuDR plant" evidence="2">
    <location>
        <begin position="278"/>
        <end position="334"/>
    </location>
</feature>
<comment type="caution">
    <text evidence="4">The sequence shown here is derived from an EMBL/GenBank/DDBJ whole genome shotgun (WGS) entry which is preliminary data.</text>
</comment>
<feature type="region of interest" description="Disordered" evidence="1">
    <location>
        <begin position="156"/>
        <end position="182"/>
    </location>
</feature>
<evidence type="ECO:0000259" key="3">
    <source>
        <dbReference type="Pfam" id="PF26130"/>
    </source>
</evidence>
<evidence type="ECO:0000256" key="1">
    <source>
        <dbReference type="SAM" id="MobiDB-lite"/>
    </source>
</evidence>
<sequence>MAGRQRLEGEPAPVYDWVVRAKHRTLGLSECLGPEDDEFSVEIHHGGFFCGSGKDQIYLDGKVDWFDHIKEKYWHFFAVDEISVMLGYGLDNVEVYWLLPEMVVPTGLRIVDSDADTQIMNQFAYKIKNFVMYFDIYNSFDKDIVLNPIGTLPKMLSPRKVPPERDDVGNNNNNNSDNDGSIDGYFLDNDYEVDDDDDDLFYDNVDDGVVDEGAAKGIVVSKGKKRNAPYGKEKMATVREWDELSSDEDELELPAEEEGQVGMNLKTFRPEDLQNPIFKIGMKFASVQLLRKAITEYSIKHRVEIKMPWNDKTRIKAHCDVSCPWYLYASFDSRMECFLIKSYVGDHHYQKKWVLKRCTAKWLANKYLDKFRADEKMSLTNFGRTVQLELNLTPSRMKLSRARRMAWNIIYGDEVQQFNLLWNYGRELRKSNPGSSFFLNLLDGYFSSLYVSFDACKRGFLSGCRLVICLDGCHIKTKFGGQLLTAVGIDPNDCIFPVAMTVVEQVFPDSEHRFCVRHLYSNLQGHFKGENLKNELWACARASTVTRWNQEMEKMKVLNKDAYAWLEKIPPNTWVRAFFSEYPKCDILLNNTCEVFNNYILKARELPILTMIQKIKSQLMKQPPKYEKRVGRPPKARKRAAHEVQGPNGPRLSKHGVIMHCSHCGQTGHNSARCEAKKAGLPVIKKTKKPTRTATTTTTEPEQQPSYEEVTNLVEVPVMSQVENPMLSQLLDEASQNMRHIPSTSPLPDSTYIISNLPPARHTPLTTTTKTGRTSRTKIVKNNGAAPSKKTCKTKRGQSGQ</sequence>
<dbReference type="Pfam" id="PF26130">
    <property type="entry name" value="PB1-like"/>
    <property type="match status" value="1"/>
</dbReference>